<comment type="caution">
    <text evidence="2">The sequence shown here is derived from an EMBL/GenBank/DDBJ whole genome shotgun (WGS) entry which is preliminary data.</text>
</comment>
<reference evidence="2 3" key="1">
    <citation type="submission" date="2017-06" db="EMBL/GenBank/DDBJ databases">
        <title>Comparative genomic analysis of Ambrosia Fusariam Clade fungi.</title>
        <authorList>
            <person name="Stajich J.E."/>
            <person name="Carrillo J."/>
            <person name="Kijimoto T."/>
            <person name="Eskalen A."/>
            <person name="O'Donnell K."/>
            <person name="Kasson M."/>
        </authorList>
    </citation>
    <scope>NUCLEOTIDE SEQUENCE [LARGE SCALE GENOMIC DNA]</scope>
    <source>
        <strain evidence="2 3">UCR1854</strain>
    </source>
</reference>
<feature type="domain" description="DUF4978" evidence="1">
    <location>
        <begin position="8"/>
        <end position="118"/>
    </location>
</feature>
<sequence length="244" mass="26738">MWEFCTNLANAVKESDYPVWTRSNDFRGVDAAHTSYNEKMRKSEGVSMDFIGLDPYSNDVKAIFKFGHTTTFDCRNYATGSNLPMMVENGGQYTNLDHLILASLAGGSLYNVYDLMSTDPHGMYVPRDGSSRDFTPVPRGSYVTDVRNTNKMLKKIAFDLATQRPEIFGKVDLTYKPADTGSVGIVDVRSGTEVEVLSTGDAQITFSGIRGSGIASVESGSFDGSKWIKSGSASYKTSDDDMLI</sequence>
<gene>
    <name evidence="2" type="ORF">BHE90_012923</name>
</gene>
<accession>A0A430LAH4</accession>
<evidence type="ECO:0000259" key="1">
    <source>
        <dbReference type="Pfam" id="PF16349"/>
    </source>
</evidence>
<dbReference type="Proteomes" id="UP000287124">
    <property type="component" value="Unassembled WGS sequence"/>
</dbReference>
<dbReference type="AlphaFoldDB" id="A0A430LAH4"/>
<keyword evidence="3" id="KW-1185">Reference proteome</keyword>
<evidence type="ECO:0000313" key="2">
    <source>
        <dbReference type="EMBL" id="RTE72665.1"/>
    </source>
</evidence>
<dbReference type="EMBL" id="MIKF01000300">
    <property type="protein sequence ID" value="RTE72665.1"/>
    <property type="molecule type" value="Genomic_DNA"/>
</dbReference>
<name>A0A430LAH4_9HYPO</name>
<evidence type="ECO:0000313" key="3">
    <source>
        <dbReference type="Proteomes" id="UP000287124"/>
    </source>
</evidence>
<dbReference type="InterPro" id="IPR032504">
    <property type="entry name" value="DUF4978"/>
</dbReference>
<proteinExistence type="predicted"/>
<dbReference type="Pfam" id="PF16349">
    <property type="entry name" value="DUF4978"/>
    <property type="match status" value="1"/>
</dbReference>
<protein>
    <recommendedName>
        <fullName evidence="1">DUF4978 domain-containing protein</fullName>
    </recommendedName>
</protein>
<organism evidence="2 3">
    <name type="scientific">Fusarium euwallaceae</name>
    <dbReference type="NCBI Taxonomy" id="1147111"/>
    <lineage>
        <taxon>Eukaryota</taxon>
        <taxon>Fungi</taxon>
        <taxon>Dikarya</taxon>
        <taxon>Ascomycota</taxon>
        <taxon>Pezizomycotina</taxon>
        <taxon>Sordariomycetes</taxon>
        <taxon>Hypocreomycetidae</taxon>
        <taxon>Hypocreales</taxon>
        <taxon>Nectriaceae</taxon>
        <taxon>Fusarium</taxon>
        <taxon>Fusarium solani species complex</taxon>
    </lineage>
</organism>